<dbReference type="Gene3D" id="3.40.50.150">
    <property type="entry name" value="Vaccinia Virus protein VP39"/>
    <property type="match status" value="1"/>
</dbReference>
<feature type="domain" description="Methyltransferase type 11" evidence="1">
    <location>
        <begin position="45"/>
        <end position="140"/>
    </location>
</feature>
<dbReference type="InterPro" id="IPR013216">
    <property type="entry name" value="Methyltransf_11"/>
</dbReference>
<dbReference type="RefSeq" id="WP_258121932.1">
    <property type="nucleotide sequence ID" value="NZ_CP062229.1"/>
</dbReference>
<name>A0ABY5R320_9HYPH</name>
<dbReference type="CDD" id="cd02440">
    <property type="entry name" value="AdoMet_MTases"/>
    <property type="match status" value="1"/>
</dbReference>
<keyword evidence="3" id="KW-1185">Reference proteome</keyword>
<proteinExistence type="predicted"/>
<dbReference type="SUPFAM" id="SSF53335">
    <property type="entry name" value="S-adenosyl-L-methionine-dependent methyltransferases"/>
    <property type="match status" value="1"/>
</dbReference>
<gene>
    <name evidence="2" type="ORF">IHQ72_07970</name>
</gene>
<reference evidence="2" key="1">
    <citation type="submission" date="2020-09" db="EMBL/GenBank/DDBJ databases">
        <title>Rhizobia associated with sainfoin plants.</title>
        <authorList>
            <person name="Asharfi S."/>
            <person name="Kuzmanovic N."/>
            <person name="Bunk B."/>
            <person name="Sproeer C."/>
            <person name="Becker M."/>
            <person name="Thuenen T."/>
        </authorList>
    </citation>
    <scope>NUCLEOTIDE SEQUENCE</scope>
    <source>
        <strain evidence="2">OM4</strain>
    </source>
</reference>
<dbReference type="InterPro" id="IPR029063">
    <property type="entry name" value="SAM-dependent_MTases_sf"/>
</dbReference>
<keyword evidence="2" id="KW-0489">Methyltransferase</keyword>
<protein>
    <submittedName>
        <fullName evidence="2">Class I SAM-dependent methyltransferase</fullName>
    </submittedName>
</protein>
<dbReference type="PANTHER" id="PTHR43591">
    <property type="entry name" value="METHYLTRANSFERASE"/>
    <property type="match status" value="1"/>
</dbReference>
<sequence>MNPQAAAKRFDGIASNYVTSEVHRASASMAYVKERFADRSDLRLLDLACGAGHFGFTLSPHASHVTFCDPSPSMLVAVTDRARSLGLEIATVDGRAEDLPFEDSSFDLVLSRLAPHHFSDPAKAVAEIARVLAPGGHCVIVDLEGAFYPTADALNHSLEVLHDPTHGRSYTQIEWCRFLRAAGLSIEEMQGGLSESETGVTIERWCQIAETDDSARREIESMLAKASARELAALGIWHDTSGFRMPIRTALYVAFKP</sequence>
<dbReference type="Proteomes" id="UP001058098">
    <property type="component" value="Chromosome"/>
</dbReference>
<keyword evidence="2" id="KW-0808">Transferase</keyword>
<evidence type="ECO:0000313" key="2">
    <source>
        <dbReference type="EMBL" id="UVC17057.1"/>
    </source>
</evidence>
<evidence type="ECO:0000259" key="1">
    <source>
        <dbReference type="Pfam" id="PF08241"/>
    </source>
</evidence>
<dbReference type="GO" id="GO:0008168">
    <property type="term" value="F:methyltransferase activity"/>
    <property type="evidence" value="ECO:0007669"/>
    <property type="project" value="UniProtKB-KW"/>
</dbReference>
<evidence type="ECO:0000313" key="3">
    <source>
        <dbReference type="Proteomes" id="UP001058098"/>
    </source>
</evidence>
<dbReference type="GO" id="GO:0032259">
    <property type="term" value="P:methylation"/>
    <property type="evidence" value="ECO:0007669"/>
    <property type="project" value="UniProtKB-KW"/>
</dbReference>
<organism evidence="2 3">
    <name type="scientific">Mesorhizobium onobrychidis</name>
    <dbReference type="NCBI Taxonomy" id="2775404"/>
    <lineage>
        <taxon>Bacteria</taxon>
        <taxon>Pseudomonadati</taxon>
        <taxon>Pseudomonadota</taxon>
        <taxon>Alphaproteobacteria</taxon>
        <taxon>Hyphomicrobiales</taxon>
        <taxon>Phyllobacteriaceae</taxon>
        <taxon>Mesorhizobium</taxon>
    </lineage>
</organism>
<dbReference type="EMBL" id="CP062229">
    <property type="protein sequence ID" value="UVC17057.1"/>
    <property type="molecule type" value="Genomic_DNA"/>
</dbReference>
<accession>A0ABY5R320</accession>
<dbReference type="Pfam" id="PF08241">
    <property type="entry name" value="Methyltransf_11"/>
    <property type="match status" value="1"/>
</dbReference>